<dbReference type="VEuPathDB" id="FungiDB:GWK60_E00649"/>
<gene>
    <name evidence="5" type="ORF">AO440_000911</name>
    <name evidence="6" type="ORF">AO440_004706</name>
</gene>
<dbReference type="OMA" id="KKWAGAK"/>
<dbReference type="PANTHER" id="PTHR12299:SF17">
    <property type="entry name" value="AT19571P-RELATED"/>
    <property type="match status" value="1"/>
</dbReference>
<feature type="domain" description="Hyaluronan/mRNA-binding protein" evidence="4">
    <location>
        <begin position="89"/>
        <end position="175"/>
    </location>
</feature>
<evidence type="ECO:0000313" key="6">
    <source>
        <dbReference type="EMBL" id="KTB14215.1"/>
    </source>
</evidence>
<dbReference type="GO" id="GO:0005634">
    <property type="term" value="C:nucleus"/>
    <property type="evidence" value="ECO:0007669"/>
    <property type="project" value="TreeGrafter"/>
</dbReference>
<dbReference type="GO" id="GO:0061770">
    <property type="term" value="F:translation elongation factor binding"/>
    <property type="evidence" value="ECO:0007669"/>
    <property type="project" value="EnsemblFungi"/>
</dbReference>
<dbReference type="SMART" id="SM01233">
    <property type="entry name" value="HABP4_PAI-RBP1"/>
    <property type="match status" value="1"/>
</dbReference>
<accession>A0A0W0CBT5</accession>
<evidence type="ECO:0000256" key="3">
    <source>
        <dbReference type="SAM" id="MobiDB-lite"/>
    </source>
</evidence>
<feature type="compositionally biased region" description="Basic and acidic residues" evidence="3">
    <location>
        <begin position="165"/>
        <end position="184"/>
    </location>
</feature>
<dbReference type="GO" id="GO:0043558">
    <property type="term" value="P:regulation of translational initiation in response to stress"/>
    <property type="evidence" value="ECO:0007669"/>
    <property type="project" value="EnsemblFungi"/>
</dbReference>
<dbReference type="Proteomes" id="UP000054886">
    <property type="component" value="Unassembled WGS sequence"/>
</dbReference>
<dbReference type="GO" id="GO:0003723">
    <property type="term" value="F:RNA binding"/>
    <property type="evidence" value="ECO:0007669"/>
    <property type="project" value="InterPro"/>
</dbReference>
<dbReference type="AlphaFoldDB" id="A0A0W0CBT5"/>
<evidence type="ECO:0000313" key="5">
    <source>
        <dbReference type="EMBL" id="KTA98829.1"/>
    </source>
</evidence>
<evidence type="ECO:0000259" key="4">
    <source>
        <dbReference type="SMART" id="SM01233"/>
    </source>
</evidence>
<dbReference type="PANTHER" id="PTHR12299">
    <property type="entry name" value="HYALURONIC ACID-BINDING PROTEIN 4"/>
    <property type="match status" value="1"/>
</dbReference>
<organism evidence="6 7">
    <name type="scientific">Candida glabrata</name>
    <name type="common">Yeast</name>
    <name type="synonym">Torulopsis glabrata</name>
    <dbReference type="NCBI Taxonomy" id="5478"/>
    <lineage>
        <taxon>Eukaryota</taxon>
        <taxon>Fungi</taxon>
        <taxon>Dikarya</taxon>
        <taxon>Ascomycota</taxon>
        <taxon>Saccharomycotina</taxon>
        <taxon>Saccharomycetes</taxon>
        <taxon>Saccharomycetales</taxon>
        <taxon>Saccharomycetaceae</taxon>
        <taxon>Nakaseomyces</taxon>
    </lineage>
</organism>
<dbReference type="InterPro" id="IPR006861">
    <property type="entry name" value="HABP4_PAIRBP1-bd"/>
</dbReference>
<dbReference type="Pfam" id="PF09598">
    <property type="entry name" value="Stm1_N"/>
    <property type="match status" value="1"/>
</dbReference>
<feature type="compositionally biased region" description="Gly residues" evidence="3">
    <location>
        <begin position="229"/>
        <end position="246"/>
    </location>
</feature>
<comment type="caution">
    <text evidence="6">The sequence shown here is derived from an EMBL/GenBank/DDBJ whole genome shotgun (WGS) entry which is preliminary data.</text>
</comment>
<comment type="subcellular location">
    <subcellularLocation>
        <location evidence="1">Cytoplasm</location>
    </subcellularLocation>
</comment>
<sequence length="274" mass="29809">MSNPFDLLGNDVEDPQAAIPLATKEVVKKSTSSKKADVPPPSADPAKARKNKGKLSGNEGAIRDKKAGRDNNRARDVGSSATARRNNDRKMTDRHSRTGKTDSQKKINQAWGDNDRELTVEEQAKRDAESELAEDAEAPETQPAGPQKMSLADYMNQVDNNDLNKVPEARKVEETLQAEAKSDVPDYAPATKTKAVKSKQLKTKEFLQFDATFSDNNRDNRDSNRRGGFRGNSRGGRGGNRGGNRGGKSNSSRGGKNTAEVNKKIDTSSLPSLI</sequence>
<proteinExistence type="predicted"/>
<dbReference type="GO" id="GO:0043022">
    <property type="term" value="F:ribosome binding"/>
    <property type="evidence" value="ECO:0007669"/>
    <property type="project" value="EnsemblFungi"/>
</dbReference>
<evidence type="ECO:0000313" key="7">
    <source>
        <dbReference type="Proteomes" id="UP000054886"/>
    </source>
</evidence>
<dbReference type="VEuPathDB" id="FungiDB:GVI51_E00649"/>
<dbReference type="GO" id="GO:0006414">
    <property type="term" value="P:translational elongation"/>
    <property type="evidence" value="ECO:0007669"/>
    <property type="project" value="EnsemblFungi"/>
</dbReference>
<dbReference type="GO" id="GO:0141014">
    <property type="term" value="P:ribosome hibernation"/>
    <property type="evidence" value="ECO:0007669"/>
    <property type="project" value="EnsemblFungi"/>
</dbReference>
<reference evidence="6 7" key="1">
    <citation type="submission" date="2015-10" db="EMBL/GenBank/DDBJ databases">
        <title>Draft genomes sequences of Candida glabrata isolates 1A, 1B, 2A, 2B, 3A and 3B.</title>
        <authorList>
            <person name="Haavelsrud O.E."/>
            <person name="Gaustad P."/>
        </authorList>
    </citation>
    <scope>NUCLEOTIDE SEQUENCE [LARGE SCALE GENOMIC DNA]</scope>
    <source>
        <strain evidence="6">910700640</strain>
    </source>
</reference>
<dbReference type="VEuPathDB" id="FungiDB:CAGL0E00869g"/>
<name>A0A0W0CBT5_CANGB</name>
<dbReference type="GO" id="GO:0043066">
    <property type="term" value="P:negative regulation of apoptotic process"/>
    <property type="evidence" value="ECO:0007669"/>
    <property type="project" value="EnsemblFungi"/>
</dbReference>
<evidence type="ECO:0000256" key="2">
    <source>
        <dbReference type="ARBA" id="ARBA00022490"/>
    </source>
</evidence>
<dbReference type="EMBL" id="LLZZ01000001">
    <property type="protein sequence ID" value="KTB14215.1"/>
    <property type="molecule type" value="Genomic_DNA"/>
</dbReference>
<dbReference type="VEuPathDB" id="FungiDB:B1J91_E00869g"/>
<dbReference type="GO" id="GO:0000723">
    <property type="term" value="P:telomere maintenance"/>
    <property type="evidence" value="ECO:0007669"/>
    <property type="project" value="EnsemblFungi"/>
</dbReference>
<dbReference type="EMBL" id="LLZZ01000151">
    <property type="protein sequence ID" value="KTA98829.1"/>
    <property type="molecule type" value="Genomic_DNA"/>
</dbReference>
<keyword evidence="2" id="KW-0963">Cytoplasm</keyword>
<dbReference type="InterPro" id="IPR019084">
    <property type="entry name" value="STM1-like_N"/>
</dbReference>
<feature type="compositionally biased region" description="Basic and acidic residues" evidence="3">
    <location>
        <begin position="216"/>
        <end position="225"/>
    </location>
</feature>
<feature type="region of interest" description="Disordered" evidence="3">
    <location>
        <begin position="1"/>
        <end position="274"/>
    </location>
</feature>
<dbReference type="GO" id="GO:0030371">
    <property type="term" value="F:translation repressor activity"/>
    <property type="evidence" value="ECO:0007669"/>
    <property type="project" value="EnsemblFungi"/>
</dbReference>
<dbReference type="GO" id="GO:0042162">
    <property type="term" value="F:telomeric DNA binding"/>
    <property type="evidence" value="ECO:0007669"/>
    <property type="project" value="EnsemblFungi"/>
</dbReference>
<dbReference type="GO" id="GO:0005737">
    <property type="term" value="C:cytoplasm"/>
    <property type="evidence" value="ECO:0007669"/>
    <property type="project" value="UniProtKB-SubCell"/>
</dbReference>
<evidence type="ECO:0000256" key="1">
    <source>
        <dbReference type="ARBA" id="ARBA00004496"/>
    </source>
</evidence>
<dbReference type="Gene3D" id="6.10.140.1040">
    <property type="match status" value="1"/>
</dbReference>
<feature type="compositionally biased region" description="Basic and acidic residues" evidence="3">
    <location>
        <begin position="61"/>
        <end position="76"/>
    </location>
</feature>
<protein>
    <submittedName>
        <fullName evidence="6">Suppressor protein STM1</fullName>
    </submittedName>
</protein>
<dbReference type="GO" id="GO:0031929">
    <property type="term" value="P:TOR signaling"/>
    <property type="evidence" value="ECO:0007669"/>
    <property type="project" value="EnsemblFungi"/>
</dbReference>
<feature type="compositionally biased region" description="Low complexity" evidence="3">
    <location>
        <begin position="247"/>
        <end position="257"/>
    </location>
</feature>
<feature type="compositionally biased region" description="Basic and acidic residues" evidence="3">
    <location>
        <begin position="85"/>
        <end position="105"/>
    </location>
</feature>
<feature type="compositionally biased region" description="Basic and acidic residues" evidence="3">
    <location>
        <begin position="113"/>
        <end position="129"/>
    </location>
</feature>
<dbReference type="GO" id="GO:0045142">
    <property type="term" value="F:triplex DNA binding"/>
    <property type="evidence" value="ECO:0007669"/>
    <property type="project" value="EnsemblFungi"/>
</dbReference>
<dbReference type="InterPro" id="IPR039764">
    <property type="entry name" value="HABP4/SERBP1-like"/>
</dbReference>